<organism evidence="2">
    <name type="scientific">Rhipicephalus microplus</name>
    <name type="common">Cattle tick</name>
    <name type="synonym">Boophilus microplus</name>
    <dbReference type="NCBI Taxonomy" id="6941"/>
    <lineage>
        <taxon>Eukaryota</taxon>
        <taxon>Metazoa</taxon>
        <taxon>Ecdysozoa</taxon>
        <taxon>Arthropoda</taxon>
        <taxon>Chelicerata</taxon>
        <taxon>Arachnida</taxon>
        <taxon>Acari</taxon>
        <taxon>Parasitiformes</taxon>
        <taxon>Ixodida</taxon>
        <taxon>Ixodoidea</taxon>
        <taxon>Ixodidae</taxon>
        <taxon>Rhipicephalinae</taxon>
        <taxon>Rhipicephalus</taxon>
        <taxon>Boophilus</taxon>
    </lineage>
</organism>
<reference evidence="2" key="1">
    <citation type="submission" date="2019-09" db="EMBL/GenBank/DDBJ databases">
        <title>Organ-specific transcriptomic study of the physiology of the cattle tick, Rhipicephalus microplus.</title>
        <authorList>
            <person name="Tirloni L."/>
            <person name="Braz G."/>
            <person name="Gandara A.C.P."/>
            <person name="Sabadin G.A."/>
            <person name="da Silva R.M."/>
            <person name="Guizzo M.G."/>
            <person name="Machado J.A."/>
            <person name="Costa E.P."/>
            <person name="Gomes H.F."/>
            <person name="Moraes J."/>
            <person name="Mota M.B.S."/>
            <person name="Mesquita R.D."/>
            <person name="Alvarenga P.H."/>
            <person name="Alves F."/>
            <person name="Seixas A."/>
            <person name="da Fonseca R.N."/>
            <person name="Fogaca A."/>
            <person name="Logullo C."/>
            <person name="Tanaka A."/>
            <person name="Daffre S."/>
            <person name="Termignoni C."/>
            <person name="Vaz I.S.Jr."/>
            <person name="Oliveira P.L."/>
            <person name="Ribeiro J.M."/>
        </authorList>
    </citation>
    <scope>NUCLEOTIDE SEQUENCE</scope>
    <source>
        <strain evidence="2">Porto Alegre</strain>
    </source>
</reference>
<feature type="coiled-coil region" evidence="1">
    <location>
        <begin position="112"/>
        <end position="170"/>
    </location>
</feature>
<dbReference type="OrthoDB" id="6511121at2759"/>
<keyword evidence="2" id="KW-0418">Kinase</keyword>
<dbReference type="EMBL" id="GHWJ01008393">
    <property type="protein sequence ID" value="NOV41130.1"/>
    <property type="molecule type" value="Transcribed_RNA"/>
</dbReference>
<keyword evidence="1" id="KW-0175">Coiled coil</keyword>
<proteinExistence type="predicted"/>
<dbReference type="InterPro" id="IPR004244">
    <property type="entry name" value="Transposase_22"/>
</dbReference>
<keyword evidence="2" id="KW-0808">Transferase</keyword>
<evidence type="ECO:0000256" key="1">
    <source>
        <dbReference type="SAM" id="Coils"/>
    </source>
</evidence>
<protein>
    <submittedName>
        <fullName evidence="2">Putative myosin light chain kinase smooth muscle-like protein ovary overexpressed</fullName>
    </submittedName>
</protein>
<dbReference type="AlphaFoldDB" id="A0A6M2D5R7"/>
<name>A0A6M2D5R7_RHIMP</name>
<evidence type="ECO:0000313" key="2">
    <source>
        <dbReference type="EMBL" id="NOV41130.1"/>
    </source>
</evidence>
<dbReference type="PANTHER" id="PTHR11505">
    <property type="entry name" value="L1 TRANSPOSABLE ELEMENT-RELATED"/>
    <property type="match status" value="1"/>
</dbReference>
<sequence>MLNKHVFFLVQVSYLSGAKCFRSNDPFLVLLPCPQKRKCAFCSLLCSLSSFFFDVLLLCGDVEQNPGPNDDKVSRQLRSSKVDSESDHELLLHVLEGQKEIIRRMNDYSTAQTSLQDTLVQLKDRLDSLEASVIPIANAQEQFASMKSHMQSIDKSIASIADKVDDLENRSRRNNIIIHGFREPADETLSSLCECVSRDFFQEKLQLSINGMERCHRIGSKRPHKTRPIVIKLLDYREKQSILKNCGKLKNSGMYVTEDYSEKVRNIRKRLWDCTSVHRERGDRVRKKKEKKSVNGTLYTWDEASNDKVAVSRNAKQ</sequence>
<dbReference type="Gene3D" id="3.30.70.1820">
    <property type="entry name" value="L1 transposable element, RRM domain"/>
    <property type="match status" value="1"/>
</dbReference>
<dbReference type="VEuPathDB" id="VectorBase:LOC119161643"/>
<accession>A0A6M2D5R7</accession>
<dbReference type="GO" id="GO:0016301">
    <property type="term" value="F:kinase activity"/>
    <property type="evidence" value="ECO:0007669"/>
    <property type="project" value="UniProtKB-KW"/>
</dbReference>